<gene>
    <name evidence="3" type="ORF">AYR66_08450</name>
</gene>
<dbReference type="OrthoDB" id="9802564at2"/>
<dbReference type="GO" id="GO:0030497">
    <property type="term" value="P:fatty acid elongation"/>
    <property type="evidence" value="ECO:0007669"/>
    <property type="project" value="TreeGrafter"/>
</dbReference>
<feature type="domain" description="Ketoreductase" evidence="2">
    <location>
        <begin position="14"/>
        <end position="193"/>
    </location>
</feature>
<comment type="similarity">
    <text evidence="1">Belongs to the short-chain dehydrogenases/reductases (SDR) family.</text>
</comment>
<organism evidence="3 4">
    <name type="scientific">Noviherbaspirillum denitrificans</name>
    <dbReference type="NCBI Taxonomy" id="1968433"/>
    <lineage>
        <taxon>Bacteria</taxon>
        <taxon>Pseudomonadati</taxon>
        <taxon>Pseudomonadota</taxon>
        <taxon>Betaproteobacteria</taxon>
        <taxon>Burkholderiales</taxon>
        <taxon>Oxalobacteraceae</taxon>
        <taxon>Noviherbaspirillum</taxon>
    </lineage>
</organism>
<dbReference type="PRINTS" id="PR00081">
    <property type="entry name" value="GDHRDH"/>
</dbReference>
<dbReference type="Gene3D" id="3.40.50.720">
    <property type="entry name" value="NAD(P)-binding Rossmann-like Domain"/>
    <property type="match status" value="1"/>
</dbReference>
<keyword evidence="4" id="KW-1185">Reference proteome</keyword>
<dbReference type="EMBL" id="LSTO01000001">
    <property type="protein sequence ID" value="OWW19540.1"/>
    <property type="molecule type" value="Genomic_DNA"/>
</dbReference>
<dbReference type="InterPro" id="IPR002347">
    <property type="entry name" value="SDR_fam"/>
</dbReference>
<sequence length="257" mass="26913">MCQRKGKDVLLKDRLALVTGGGGGLGSAIAEGFAVQGARVIVADLDGGRASRVAESIIANGGQAWSACLDVTDRAACAAFAESMKATHGVIDILVNNAGMTARTKFDDPQMPETWDRVMAVNLHGVFNVTHAFVPALKETRGSIINLASVASYVSTSSTAAYVVSKGAIRSLTQTLAREMGPHGIRVNAVAPGVMETEMTADLRSRPEAIAWYMNRVPMARCGRADEVVGPIVFLASDMAAYVNGVVMPVDGGFLAT</sequence>
<dbReference type="InterPro" id="IPR020904">
    <property type="entry name" value="Sc_DH/Rdtase_CS"/>
</dbReference>
<accession>A0A254TA65</accession>
<evidence type="ECO:0000259" key="2">
    <source>
        <dbReference type="SMART" id="SM00822"/>
    </source>
</evidence>
<reference evidence="3 4" key="1">
    <citation type="submission" date="2016-02" db="EMBL/GenBank/DDBJ databases">
        <authorList>
            <person name="Wen L."/>
            <person name="He K."/>
            <person name="Yang H."/>
        </authorList>
    </citation>
    <scope>NUCLEOTIDE SEQUENCE [LARGE SCALE GENOMIC DNA]</scope>
    <source>
        <strain evidence="3 4">TSA40</strain>
    </source>
</reference>
<protein>
    <submittedName>
        <fullName evidence="3">3-oxoacyl-ACP reductase</fullName>
    </submittedName>
</protein>
<evidence type="ECO:0000256" key="1">
    <source>
        <dbReference type="ARBA" id="ARBA00006484"/>
    </source>
</evidence>
<dbReference type="SUPFAM" id="SSF51735">
    <property type="entry name" value="NAD(P)-binding Rossmann-fold domains"/>
    <property type="match status" value="1"/>
</dbReference>
<dbReference type="NCBIfam" id="NF005559">
    <property type="entry name" value="PRK07231.1"/>
    <property type="match status" value="1"/>
</dbReference>
<dbReference type="FunFam" id="3.40.50.720:FF:000084">
    <property type="entry name" value="Short-chain dehydrogenase reductase"/>
    <property type="match status" value="1"/>
</dbReference>
<dbReference type="PROSITE" id="PS00061">
    <property type="entry name" value="ADH_SHORT"/>
    <property type="match status" value="1"/>
</dbReference>
<name>A0A254TA65_9BURK</name>
<proteinExistence type="inferred from homology"/>
<dbReference type="Proteomes" id="UP000197535">
    <property type="component" value="Unassembled WGS sequence"/>
</dbReference>
<dbReference type="InterPro" id="IPR057326">
    <property type="entry name" value="KR_dom"/>
</dbReference>
<dbReference type="PANTHER" id="PTHR42760">
    <property type="entry name" value="SHORT-CHAIN DEHYDROGENASES/REDUCTASES FAMILY MEMBER"/>
    <property type="match status" value="1"/>
</dbReference>
<evidence type="ECO:0000313" key="3">
    <source>
        <dbReference type="EMBL" id="OWW19540.1"/>
    </source>
</evidence>
<dbReference type="GO" id="GO:0016616">
    <property type="term" value="F:oxidoreductase activity, acting on the CH-OH group of donors, NAD or NADP as acceptor"/>
    <property type="evidence" value="ECO:0007669"/>
    <property type="project" value="UniProtKB-ARBA"/>
</dbReference>
<dbReference type="PRINTS" id="PR00080">
    <property type="entry name" value="SDRFAMILY"/>
</dbReference>
<comment type="caution">
    <text evidence="3">The sequence shown here is derived from an EMBL/GenBank/DDBJ whole genome shotgun (WGS) entry which is preliminary data.</text>
</comment>
<dbReference type="Pfam" id="PF13561">
    <property type="entry name" value="adh_short_C2"/>
    <property type="match status" value="1"/>
</dbReference>
<evidence type="ECO:0000313" key="4">
    <source>
        <dbReference type="Proteomes" id="UP000197535"/>
    </source>
</evidence>
<dbReference type="PANTHER" id="PTHR42760:SF135">
    <property type="entry name" value="BLL7886 PROTEIN"/>
    <property type="match status" value="1"/>
</dbReference>
<dbReference type="SMART" id="SM00822">
    <property type="entry name" value="PKS_KR"/>
    <property type="match status" value="1"/>
</dbReference>
<dbReference type="AlphaFoldDB" id="A0A254TA65"/>
<dbReference type="InterPro" id="IPR036291">
    <property type="entry name" value="NAD(P)-bd_dom_sf"/>
</dbReference>